<dbReference type="RefSeq" id="WP_260200776.1">
    <property type="nucleotide sequence ID" value="NZ_FQYI01000011.1"/>
</dbReference>
<evidence type="ECO:0000259" key="1">
    <source>
        <dbReference type="Pfam" id="PF14511"/>
    </source>
</evidence>
<evidence type="ECO:0000313" key="3">
    <source>
        <dbReference type="Proteomes" id="UP000184335"/>
    </source>
</evidence>
<keyword evidence="2" id="KW-0255">Endonuclease</keyword>
<dbReference type="CDD" id="cd22345">
    <property type="entry name" value="PDDEXK_nuclease"/>
    <property type="match status" value="1"/>
</dbReference>
<gene>
    <name evidence="2" type="ORF">SAMN05443429_11132</name>
</gene>
<accession>A0A1M6H5E7</accession>
<name>A0A1M6H5E7_9FLAO</name>
<keyword evidence="3" id="KW-1185">Reference proteome</keyword>
<dbReference type="STRING" id="1118202.SAMN05443429_11132"/>
<proteinExistence type="predicted"/>
<feature type="domain" description="Type II restriction endonuclease EcoO109IR" evidence="1">
    <location>
        <begin position="14"/>
        <end position="208"/>
    </location>
</feature>
<evidence type="ECO:0000313" key="2">
    <source>
        <dbReference type="EMBL" id="SHJ17405.1"/>
    </source>
</evidence>
<dbReference type="GO" id="GO:0004519">
    <property type="term" value="F:endonuclease activity"/>
    <property type="evidence" value="ECO:0007669"/>
    <property type="project" value="UniProtKB-KW"/>
</dbReference>
<protein>
    <submittedName>
        <fullName evidence="2">Type II restriction endonuclease EcoO109I</fullName>
    </submittedName>
</protein>
<dbReference type="InterPro" id="IPR011335">
    <property type="entry name" value="Restrct_endonuc-II-like"/>
</dbReference>
<dbReference type="AlphaFoldDB" id="A0A1M6H5E7"/>
<dbReference type="SUPFAM" id="SSF52980">
    <property type="entry name" value="Restriction endonuclease-like"/>
    <property type="match status" value="1"/>
</dbReference>
<dbReference type="Proteomes" id="UP000184335">
    <property type="component" value="Unassembled WGS sequence"/>
</dbReference>
<organism evidence="2 3">
    <name type="scientific">Cruoricaptor ignavus</name>
    <dbReference type="NCBI Taxonomy" id="1118202"/>
    <lineage>
        <taxon>Bacteria</taxon>
        <taxon>Pseudomonadati</taxon>
        <taxon>Bacteroidota</taxon>
        <taxon>Flavobacteriia</taxon>
        <taxon>Flavobacteriales</taxon>
        <taxon>Weeksellaceae</taxon>
        <taxon>Cruoricaptor</taxon>
    </lineage>
</organism>
<sequence>MKTEQSMEKIDIQKVTEYVELNIGKFHENRIASLKRLKLKDVLKRKNPYLFKAKNVLTAGEIVKTITDAHISSSEETIFGNWLEGLAIFINEQVFGGRKSGINGIDLEFDKDNTRYIVTIKSGPNWGNSSQIKKMLSDFSSAKKVLRTSGSNINVTAVNGCCTGRDSRPDKGTHFKFCGQRFWEFISNDENLYLEIIKPLGASAKERNEDFQNSYVQAINKFTKEFLEEFCDEKGNINWEKILHLNSGK</sequence>
<dbReference type="InterPro" id="IPR032793">
    <property type="entry name" value="RE_EcoO109IR"/>
</dbReference>
<dbReference type="EMBL" id="FQYI01000011">
    <property type="protein sequence ID" value="SHJ17405.1"/>
    <property type="molecule type" value="Genomic_DNA"/>
</dbReference>
<keyword evidence="2" id="KW-0540">Nuclease</keyword>
<keyword evidence="2" id="KW-0378">Hydrolase</keyword>
<dbReference type="Pfam" id="PF14511">
    <property type="entry name" value="RE_EcoO109I"/>
    <property type="match status" value="1"/>
</dbReference>
<reference evidence="2 3" key="1">
    <citation type="submission" date="2016-11" db="EMBL/GenBank/DDBJ databases">
        <authorList>
            <person name="Jaros S."/>
            <person name="Januszkiewicz K."/>
            <person name="Wedrychowicz H."/>
        </authorList>
    </citation>
    <scope>NUCLEOTIDE SEQUENCE [LARGE SCALE GENOMIC DNA]</scope>
    <source>
        <strain evidence="2 3">DSM 25479</strain>
    </source>
</reference>